<keyword evidence="2" id="KW-1185">Reference proteome</keyword>
<dbReference type="Proteomes" id="UP000829925">
    <property type="component" value="Chromosome"/>
</dbReference>
<evidence type="ECO:0000313" key="1">
    <source>
        <dbReference type="EMBL" id="UOR07178.1"/>
    </source>
</evidence>
<dbReference type="EMBL" id="CP095053">
    <property type="protein sequence ID" value="UOR07178.1"/>
    <property type="molecule type" value="Genomic_DNA"/>
</dbReference>
<proteinExistence type="predicted"/>
<reference evidence="1 2" key="1">
    <citation type="submission" date="2022-04" db="EMBL/GenBank/DDBJ databases">
        <title>Hymenobacter sp. isolated from the air.</title>
        <authorList>
            <person name="Won M."/>
            <person name="Lee C.-M."/>
            <person name="Woen H.-Y."/>
            <person name="Kwon S.-W."/>
        </authorList>
    </citation>
    <scope>NUCLEOTIDE SEQUENCE [LARGE SCALE GENOMIC DNA]</scope>
    <source>
        <strain evidence="2">5413 J-13</strain>
    </source>
</reference>
<dbReference type="KEGG" id="haei:MUN82_08785"/>
<organism evidence="1 2">
    <name type="scientific">Hymenobacter aerilatus</name>
    <dbReference type="NCBI Taxonomy" id="2932251"/>
    <lineage>
        <taxon>Bacteria</taxon>
        <taxon>Pseudomonadati</taxon>
        <taxon>Bacteroidota</taxon>
        <taxon>Cytophagia</taxon>
        <taxon>Cytophagales</taxon>
        <taxon>Hymenobacteraceae</taxon>
        <taxon>Hymenobacter</taxon>
    </lineage>
</organism>
<evidence type="ECO:0000313" key="2">
    <source>
        <dbReference type="Proteomes" id="UP000829925"/>
    </source>
</evidence>
<name>A0A8T9SYM5_9BACT</name>
<dbReference type="RefSeq" id="WP_245096733.1">
    <property type="nucleotide sequence ID" value="NZ_CP095053.1"/>
</dbReference>
<accession>A0A8T9SYM5</accession>
<gene>
    <name evidence="1" type="ORF">MUN82_08785</name>
</gene>
<sequence>MAKDPRKDRLYNLTFDSAEEKAFYIEYAQRVHGLKLAQWLKKMMRDDRRQNDSKS</sequence>
<protein>
    <submittedName>
        <fullName evidence="1">Uncharacterized protein</fullName>
    </submittedName>
</protein>
<dbReference type="AlphaFoldDB" id="A0A8T9SYM5"/>